<keyword evidence="4" id="KW-1185">Reference proteome</keyword>
<evidence type="ECO:0000313" key="3">
    <source>
        <dbReference type="Proteomes" id="UP000198614"/>
    </source>
</evidence>
<evidence type="ECO:0000313" key="4">
    <source>
        <dbReference type="Proteomes" id="UP001432161"/>
    </source>
</evidence>
<dbReference type="EMBL" id="FNAX01000029">
    <property type="protein sequence ID" value="SDG77478.1"/>
    <property type="molecule type" value="Genomic_DNA"/>
</dbReference>
<organism evidence="1 3">
    <name type="scientific">Streptomyces griseoaurantiacus</name>
    <dbReference type="NCBI Taxonomy" id="68213"/>
    <lineage>
        <taxon>Bacteria</taxon>
        <taxon>Bacillati</taxon>
        <taxon>Actinomycetota</taxon>
        <taxon>Actinomycetes</taxon>
        <taxon>Kitasatosporales</taxon>
        <taxon>Streptomycetaceae</taxon>
        <taxon>Streptomyces</taxon>
        <taxon>Streptomyces aurantiacus group</taxon>
    </lineage>
</organism>
<dbReference type="EMBL" id="CP108330">
    <property type="protein sequence ID" value="WUR38842.1"/>
    <property type="molecule type" value="Genomic_DNA"/>
</dbReference>
<gene>
    <name evidence="2" type="ORF">OHN36_17575</name>
    <name evidence="1" type="ORF">SAMN05216260_12925</name>
</gene>
<proteinExistence type="predicted"/>
<dbReference type="AlphaFoldDB" id="A0A1G7WZW4"/>
<reference evidence="2" key="2">
    <citation type="submission" date="2022-10" db="EMBL/GenBank/DDBJ databases">
        <title>The complete genomes of actinobacterial strains from the NBC collection.</title>
        <authorList>
            <person name="Joergensen T.S."/>
            <person name="Alvarez Arevalo M."/>
            <person name="Sterndorff E.B."/>
            <person name="Faurdal D."/>
            <person name="Vuksanovic O."/>
            <person name="Mourched A.-S."/>
            <person name="Charusanti P."/>
            <person name="Shaw S."/>
            <person name="Blin K."/>
            <person name="Weber T."/>
        </authorList>
    </citation>
    <scope>NUCLEOTIDE SEQUENCE</scope>
    <source>
        <strain evidence="2">NBC_00489</strain>
    </source>
</reference>
<protein>
    <submittedName>
        <fullName evidence="1">Uncharacterized protein</fullName>
    </submittedName>
</protein>
<sequence>MPVQIVLSTVFTAGVEQFLQWRYGPMGFVGLVLLTIGVKARNVTCGSLGVVVLTLLITGPSF</sequence>
<reference evidence="1 3" key="1">
    <citation type="submission" date="2016-10" db="EMBL/GenBank/DDBJ databases">
        <authorList>
            <person name="de Groot N.N."/>
        </authorList>
    </citation>
    <scope>NUCLEOTIDE SEQUENCE [LARGE SCALE GENOMIC DNA]</scope>
    <source>
        <strain evidence="1 3">CGMCC 4.1859</strain>
    </source>
</reference>
<evidence type="ECO:0000313" key="1">
    <source>
        <dbReference type="EMBL" id="SDG77478.1"/>
    </source>
</evidence>
<evidence type="ECO:0000313" key="2">
    <source>
        <dbReference type="EMBL" id="WUR38842.1"/>
    </source>
</evidence>
<name>A0A1G7WZW4_9ACTN</name>
<accession>A0A1G7WZW4</accession>
<dbReference type="Proteomes" id="UP001432161">
    <property type="component" value="Chromosome"/>
</dbReference>
<dbReference type="Proteomes" id="UP000198614">
    <property type="component" value="Unassembled WGS sequence"/>
</dbReference>
<dbReference type="OrthoDB" id="4333217at2"/>